<evidence type="ECO:0000313" key="2">
    <source>
        <dbReference type="EMBL" id="KAK1459020.1"/>
    </source>
</evidence>
<keyword evidence="3" id="KW-1185">Reference proteome</keyword>
<name>A0AAI9UIC6_9PEZI</name>
<evidence type="ECO:0000313" key="3">
    <source>
        <dbReference type="Proteomes" id="UP001239795"/>
    </source>
</evidence>
<organism evidence="2 3">
    <name type="scientific">Colletotrichum melonis</name>
    <dbReference type="NCBI Taxonomy" id="1209925"/>
    <lineage>
        <taxon>Eukaryota</taxon>
        <taxon>Fungi</taxon>
        <taxon>Dikarya</taxon>
        <taxon>Ascomycota</taxon>
        <taxon>Pezizomycotina</taxon>
        <taxon>Sordariomycetes</taxon>
        <taxon>Hypocreomycetidae</taxon>
        <taxon>Glomerellales</taxon>
        <taxon>Glomerellaceae</taxon>
        <taxon>Colletotrichum</taxon>
        <taxon>Colletotrichum acutatum species complex</taxon>
    </lineage>
</organism>
<sequence length="117" mass="13443">MHSERHSALRLLYSRHMEDISGSHPRRVRSAAVYQTRRWTVKLLPHIPDKQRPMVYLATLANPFPFKRRLRNTVCKRILTQKPNASAKTSSRDAPHTLHAGQAGGTQSFFALSKRSR</sequence>
<protein>
    <submittedName>
        <fullName evidence="2">Uncharacterized protein</fullName>
    </submittedName>
</protein>
<reference evidence="2 3" key="1">
    <citation type="submission" date="2016-10" db="EMBL/GenBank/DDBJ databases">
        <title>The genome sequence of Colletotrichum fioriniae PJ7.</title>
        <authorList>
            <person name="Baroncelli R."/>
        </authorList>
    </citation>
    <scope>NUCLEOTIDE SEQUENCE [LARGE SCALE GENOMIC DNA]</scope>
    <source>
        <strain evidence="2">Col 31</strain>
    </source>
</reference>
<evidence type="ECO:0000256" key="1">
    <source>
        <dbReference type="SAM" id="MobiDB-lite"/>
    </source>
</evidence>
<proteinExistence type="predicted"/>
<comment type="caution">
    <text evidence="2">The sequence shown here is derived from an EMBL/GenBank/DDBJ whole genome shotgun (WGS) entry which is preliminary data.</text>
</comment>
<accession>A0AAI9UIC6</accession>
<dbReference type="EMBL" id="MLGG01000013">
    <property type="protein sequence ID" value="KAK1459020.1"/>
    <property type="molecule type" value="Genomic_DNA"/>
</dbReference>
<dbReference type="Proteomes" id="UP001239795">
    <property type="component" value="Unassembled WGS sequence"/>
</dbReference>
<feature type="region of interest" description="Disordered" evidence="1">
    <location>
        <begin position="81"/>
        <end position="117"/>
    </location>
</feature>
<gene>
    <name evidence="2" type="ORF">CMEL01_02019</name>
</gene>
<dbReference type="AlphaFoldDB" id="A0AAI9UIC6"/>